<dbReference type="AlphaFoldDB" id="A0AAN8PH14"/>
<organism evidence="5 6">
    <name type="scientific">Polyplax serrata</name>
    <name type="common">Common mouse louse</name>
    <dbReference type="NCBI Taxonomy" id="468196"/>
    <lineage>
        <taxon>Eukaryota</taxon>
        <taxon>Metazoa</taxon>
        <taxon>Ecdysozoa</taxon>
        <taxon>Arthropoda</taxon>
        <taxon>Hexapoda</taxon>
        <taxon>Insecta</taxon>
        <taxon>Pterygota</taxon>
        <taxon>Neoptera</taxon>
        <taxon>Paraneoptera</taxon>
        <taxon>Psocodea</taxon>
        <taxon>Troctomorpha</taxon>
        <taxon>Phthiraptera</taxon>
        <taxon>Anoplura</taxon>
        <taxon>Polyplacidae</taxon>
        <taxon>Polyplax</taxon>
    </lineage>
</organism>
<reference evidence="5 6" key="1">
    <citation type="submission" date="2023-10" db="EMBL/GenBank/DDBJ databases">
        <title>Genomes of two closely related lineages of the louse Polyplax serrata with different host specificities.</title>
        <authorList>
            <person name="Martinu J."/>
            <person name="Tarabai H."/>
            <person name="Stefka J."/>
            <person name="Hypsa V."/>
        </authorList>
    </citation>
    <scope>NUCLEOTIDE SEQUENCE [LARGE SCALE GENOMIC DNA]</scope>
    <source>
        <strain evidence="5">HR10_N</strain>
    </source>
</reference>
<keyword evidence="2" id="KW-0328">Glycosyltransferase</keyword>
<evidence type="ECO:0000256" key="2">
    <source>
        <dbReference type="ARBA" id="ARBA00022676"/>
    </source>
</evidence>
<name>A0AAN8PH14_POLSC</name>
<dbReference type="InterPro" id="IPR050757">
    <property type="entry name" value="Collagen_mod_GT25"/>
</dbReference>
<gene>
    <name evidence="5" type="ORF">RUM43_003153</name>
</gene>
<evidence type="ECO:0000313" key="5">
    <source>
        <dbReference type="EMBL" id="KAK6629336.1"/>
    </source>
</evidence>
<comment type="similarity">
    <text evidence="1">Belongs to the glycosyltransferase 25 family.</text>
</comment>
<protein>
    <recommendedName>
        <fullName evidence="4">Glycosyl transferase family 25 domain-containing protein</fullName>
    </recommendedName>
</protein>
<feature type="domain" description="Glycosyl transferase family 25" evidence="4">
    <location>
        <begin position="69"/>
        <end position="205"/>
    </location>
</feature>
<proteinExistence type="inferred from homology"/>
<dbReference type="Proteomes" id="UP001372834">
    <property type="component" value="Unassembled WGS sequence"/>
</dbReference>
<dbReference type="InterPro" id="IPR002654">
    <property type="entry name" value="Glyco_trans_25"/>
</dbReference>
<dbReference type="CDD" id="cd06532">
    <property type="entry name" value="Glyco_transf_25"/>
    <property type="match status" value="1"/>
</dbReference>
<accession>A0AAN8PH14</accession>
<evidence type="ECO:0000256" key="3">
    <source>
        <dbReference type="ARBA" id="ARBA00022679"/>
    </source>
</evidence>
<sequence length="270" mass="31428">MTLLCGRQNFLGFKQASVKKREISKFACFQVSVPGDKKGKIHIVNVDPKDSGTVREKWEVRSLTDESMKELGIEFMPDYKDPYHKRAMTHGEIGCFLSHYFIWEKVVQNDEKVVMVLEDDVRFEPYFRHKVNALLKEVDTLKLSWDLIYLGRKRLVEKEDWVEGAKSLVHVAYSYWTLGYMLTNEGARKLLEQKPLKKLIPVDEYIPILFDKHPEEKWKQYFEKRNLLAFSAAPLLLYPTHYTGEAGYISDTENSSIIQKASTAEGHTEL</sequence>
<evidence type="ECO:0000259" key="4">
    <source>
        <dbReference type="Pfam" id="PF01755"/>
    </source>
</evidence>
<dbReference type="GO" id="GO:0050211">
    <property type="term" value="F:procollagen galactosyltransferase activity"/>
    <property type="evidence" value="ECO:0007669"/>
    <property type="project" value="TreeGrafter"/>
</dbReference>
<dbReference type="PANTHER" id="PTHR10730:SF53">
    <property type="entry name" value="GLYCOSYLTRANSFERASE 25 FAMILY MEMBER"/>
    <property type="match status" value="1"/>
</dbReference>
<evidence type="ECO:0000313" key="6">
    <source>
        <dbReference type="Proteomes" id="UP001372834"/>
    </source>
</evidence>
<dbReference type="EMBL" id="JAWJWE010000036">
    <property type="protein sequence ID" value="KAK6629336.1"/>
    <property type="molecule type" value="Genomic_DNA"/>
</dbReference>
<dbReference type="Pfam" id="PF01755">
    <property type="entry name" value="Glyco_transf_25"/>
    <property type="match status" value="1"/>
</dbReference>
<keyword evidence="3" id="KW-0808">Transferase</keyword>
<comment type="caution">
    <text evidence="5">The sequence shown here is derived from an EMBL/GenBank/DDBJ whole genome shotgun (WGS) entry which is preliminary data.</text>
</comment>
<dbReference type="PANTHER" id="PTHR10730">
    <property type="entry name" value="PROCOLLAGEN-LYSINE,2-OXOGLUTARATE 5-DIOXYGENASE/GLYCOSYLTRANSFERASE 25 FAMILY MEMBER"/>
    <property type="match status" value="1"/>
</dbReference>
<evidence type="ECO:0000256" key="1">
    <source>
        <dbReference type="ARBA" id="ARBA00006721"/>
    </source>
</evidence>